<dbReference type="PANTHER" id="PTHR12236">
    <property type="entry name" value="STRUCTURAL CONTITUENT OF CUTICLE"/>
    <property type="match status" value="1"/>
</dbReference>
<dbReference type="AlphaFoldDB" id="A0A3Q0IP30"/>
<name>A0A3Q0IP30_DIACI</name>
<evidence type="ECO:0000256" key="2">
    <source>
        <dbReference type="PROSITE-ProRule" id="PRU00497"/>
    </source>
</evidence>
<dbReference type="PaxDb" id="121845-A0A3Q0IP30"/>
<sequence>MIRKLIILLTVTCAVIRAEPPVNSYLPPGGSAGDYQGGFGSQFGGGAPSSQYGAPSGAAGGFGGAPSSQYGAPGFGGASPSSQYGAPAGGAGGFGGAPSSQYGAPGFGGGAAAPSSQYGAPAGGAGGFGAPSGQYGAPSSGGSQGGYGGSSAGGFGSRTPSKQYGAPARGGSSGRPSSQYGAPSSSGGFKSSGLASKYRPPSSGFGGSSYSGSSSAGGLSSQYGAPSTITNSKTIKLNNLCKHFIATYAELYKNNNNNNNNNNNTSVAVANMIPILLSLLPLLRVISSESSHPIVKRYSTLTGVVAPPPLPYPLHTTAIFDNWADSTDLESSWPQVEERIDPIYVPEAEHRPAEYAAPVGGSHVSVTASQWGGGDHVDDLNYGPAKYEFGYKIEDSNTWNDFGHREGRLGDLTWGSYEVLLPDGRKQIVEYEADSNGYRPRIRYEVAGVPVTPEHSEQYKK</sequence>
<dbReference type="InterPro" id="IPR000618">
    <property type="entry name" value="Insect_cuticle"/>
</dbReference>
<protein>
    <submittedName>
        <fullName evidence="6">Pro-resilin-like</fullName>
    </submittedName>
</protein>
<feature type="compositionally biased region" description="Gly residues" evidence="3">
    <location>
        <begin position="142"/>
        <end position="156"/>
    </location>
</feature>
<evidence type="ECO:0000256" key="3">
    <source>
        <dbReference type="SAM" id="MobiDB-lite"/>
    </source>
</evidence>
<evidence type="ECO:0000256" key="4">
    <source>
        <dbReference type="SAM" id="SignalP"/>
    </source>
</evidence>
<gene>
    <name evidence="6" type="primary">LOC103505265</name>
</gene>
<dbReference type="RefSeq" id="XP_026676408.1">
    <property type="nucleotide sequence ID" value="XM_026820607.1"/>
</dbReference>
<feature type="compositionally biased region" description="Low complexity" evidence="3">
    <location>
        <begin position="165"/>
        <end position="178"/>
    </location>
</feature>
<dbReference type="Pfam" id="PF00379">
    <property type="entry name" value="Chitin_bind_4"/>
    <property type="match status" value="1"/>
</dbReference>
<dbReference type="GeneID" id="103505265"/>
<accession>A0A3Q0IP30</accession>
<evidence type="ECO:0000313" key="5">
    <source>
        <dbReference type="Proteomes" id="UP000079169"/>
    </source>
</evidence>
<dbReference type="InterPro" id="IPR051217">
    <property type="entry name" value="Insect_Cuticle_Struc_Prot"/>
</dbReference>
<dbReference type="GO" id="GO:0042302">
    <property type="term" value="F:structural constituent of cuticle"/>
    <property type="evidence" value="ECO:0007669"/>
    <property type="project" value="UniProtKB-UniRule"/>
</dbReference>
<feature type="region of interest" description="Disordered" evidence="3">
    <location>
        <begin position="135"/>
        <end position="195"/>
    </location>
</feature>
<evidence type="ECO:0000313" key="6">
    <source>
        <dbReference type="RefSeq" id="XP_026676408.1"/>
    </source>
</evidence>
<feature type="signal peptide" evidence="4">
    <location>
        <begin position="1"/>
        <end position="18"/>
    </location>
</feature>
<dbReference type="GO" id="GO:0005615">
    <property type="term" value="C:extracellular space"/>
    <property type="evidence" value="ECO:0007669"/>
    <property type="project" value="TreeGrafter"/>
</dbReference>
<dbReference type="Proteomes" id="UP000079169">
    <property type="component" value="Unplaced"/>
</dbReference>
<proteinExistence type="predicted"/>
<keyword evidence="4" id="KW-0732">Signal</keyword>
<dbReference type="PROSITE" id="PS00233">
    <property type="entry name" value="CHIT_BIND_RR_1"/>
    <property type="match status" value="1"/>
</dbReference>
<keyword evidence="5" id="KW-1185">Reference proteome</keyword>
<dbReference type="PANTHER" id="PTHR12236:SF98">
    <property type="entry name" value="CUTICULAR PROTEIN 56F"/>
    <property type="match status" value="1"/>
</dbReference>
<dbReference type="PROSITE" id="PS51155">
    <property type="entry name" value="CHIT_BIND_RR_2"/>
    <property type="match status" value="1"/>
</dbReference>
<feature type="region of interest" description="Disordered" evidence="3">
    <location>
        <begin position="36"/>
        <end position="60"/>
    </location>
</feature>
<dbReference type="KEGG" id="dci:103505265"/>
<evidence type="ECO:0000256" key="1">
    <source>
        <dbReference type="ARBA" id="ARBA00022460"/>
    </source>
</evidence>
<dbReference type="InterPro" id="IPR031311">
    <property type="entry name" value="CHIT_BIND_RR_consensus"/>
</dbReference>
<reference evidence="6" key="1">
    <citation type="submission" date="2025-08" db="UniProtKB">
        <authorList>
            <consortium name="RefSeq"/>
        </authorList>
    </citation>
    <scope>IDENTIFICATION</scope>
</reference>
<keyword evidence="1 2" id="KW-0193">Cuticle</keyword>
<feature type="compositionally biased region" description="Polar residues" evidence="3">
    <location>
        <begin position="179"/>
        <end position="189"/>
    </location>
</feature>
<feature type="compositionally biased region" description="Gly residues" evidence="3">
    <location>
        <begin position="36"/>
        <end position="47"/>
    </location>
</feature>
<dbReference type="STRING" id="121845.A0A3Q0IP30"/>
<dbReference type="GO" id="GO:0031012">
    <property type="term" value="C:extracellular matrix"/>
    <property type="evidence" value="ECO:0007669"/>
    <property type="project" value="TreeGrafter"/>
</dbReference>
<organism evidence="5 6">
    <name type="scientific">Diaphorina citri</name>
    <name type="common">Asian citrus psyllid</name>
    <dbReference type="NCBI Taxonomy" id="121845"/>
    <lineage>
        <taxon>Eukaryota</taxon>
        <taxon>Metazoa</taxon>
        <taxon>Ecdysozoa</taxon>
        <taxon>Arthropoda</taxon>
        <taxon>Hexapoda</taxon>
        <taxon>Insecta</taxon>
        <taxon>Pterygota</taxon>
        <taxon>Neoptera</taxon>
        <taxon>Paraneoptera</taxon>
        <taxon>Hemiptera</taxon>
        <taxon>Sternorrhyncha</taxon>
        <taxon>Psylloidea</taxon>
        <taxon>Psyllidae</taxon>
        <taxon>Diaphorininae</taxon>
        <taxon>Diaphorina</taxon>
    </lineage>
</organism>
<feature type="chain" id="PRO_5018243347" evidence="4">
    <location>
        <begin position="19"/>
        <end position="461"/>
    </location>
</feature>